<dbReference type="SUPFAM" id="SSF50630">
    <property type="entry name" value="Acid proteases"/>
    <property type="match status" value="1"/>
</dbReference>
<dbReference type="AlphaFoldDB" id="A0A2H0RBH2"/>
<evidence type="ECO:0000313" key="4">
    <source>
        <dbReference type="EMBL" id="PIR43879.1"/>
    </source>
</evidence>
<dbReference type="Proteomes" id="UP000230214">
    <property type="component" value="Unassembled WGS sequence"/>
</dbReference>
<comment type="caution">
    <text evidence="4">The sequence shown here is derived from an EMBL/GenBank/DDBJ whole genome shotgun (WGS) entry which is preliminary data.</text>
</comment>
<sequence length="186" mass="21363">MPTKYTYIAITKFFLILFLLIGTTLVFVYSYFYVLKGRPPRLLSVEPYFIGKDLLILPYITKSYSGYGRVFEPEIEMKVKQSDNSYLKISFLLDSGAVVSTLPISYADSLGKNIKNAKRIVLRGFGDNRTFGYMSNMTLIIDNKDIIIPVVFSEGELTKKIIGRTGFFDQFTITFDHKDEVIRVRE</sequence>
<accession>A0A2H0RBH2</accession>
<protein>
    <recommendedName>
        <fullName evidence="3">Peptidase A2 domain-containing protein</fullName>
    </recommendedName>
</protein>
<dbReference type="InterPro" id="IPR001995">
    <property type="entry name" value="Peptidase_A2_cat"/>
</dbReference>
<dbReference type="PROSITE" id="PS50175">
    <property type="entry name" value="ASP_PROT_RETROV"/>
    <property type="match status" value="1"/>
</dbReference>
<dbReference type="GO" id="GO:0006508">
    <property type="term" value="P:proteolysis"/>
    <property type="evidence" value="ECO:0007669"/>
    <property type="project" value="InterPro"/>
</dbReference>
<keyword evidence="1" id="KW-0378">Hydrolase</keyword>
<dbReference type="GO" id="GO:0004190">
    <property type="term" value="F:aspartic-type endopeptidase activity"/>
    <property type="evidence" value="ECO:0007669"/>
    <property type="project" value="InterPro"/>
</dbReference>
<evidence type="ECO:0000256" key="2">
    <source>
        <dbReference type="SAM" id="Phobius"/>
    </source>
</evidence>
<keyword evidence="2" id="KW-0472">Membrane</keyword>
<name>A0A2H0RBH2_UNCKA</name>
<proteinExistence type="predicted"/>
<feature type="domain" description="Peptidase A2" evidence="3">
    <location>
        <begin position="89"/>
        <end position="166"/>
    </location>
</feature>
<feature type="transmembrane region" description="Helical" evidence="2">
    <location>
        <begin position="6"/>
        <end position="34"/>
    </location>
</feature>
<evidence type="ECO:0000259" key="3">
    <source>
        <dbReference type="PROSITE" id="PS50175"/>
    </source>
</evidence>
<dbReference type="EMBL" id="PCXU01000005">
    <property type="protein sequence ID" value="PIR43879.1"/>
    <property type="molecule type" value="Genomic_DNA"/>
</dbReference>
<dbReference type="InterPro" id="IPR021109">
    <property type="entry name" value="Peptidase_aspartic_dom_sf"/>
</dbReference>
<keyword evidence="2" id="KW-1133">Transmembrane helix</keyword>
<evidence type="ECO:0000313" key="5">
    <source>
        <dbReference type="Proteomes" id="UP000230214"/>
    </source>
</evidence>
<evidence type="ECO:0000256" key="1">
    <source>
        <dbReference type="ARBA" id="ARBA00022801"/>
    </source>
</evidence>
<dbReference type="Gene3D" id="2.40.70.10">
    <property type="entry name" value="Acid Proteases"/>
    <property type="match status" value="1"/>
</dbReference>
<reference evidence="4 5" key="1">
    <citation type="submission" date="2017-09" db="EMBL/GenBank/DDBJ databases">
        <title>Depth-based differentiation of microbial function through sediment-hosted aquifers and enrichment of novel symbionts in the deep terrestrial subsurface.</title>
        <authorList>
            <person name="Probst A.J."/>
            <person name="Ladd B."/>
            <person name="Jarett J.K."/>
            <person name="Geller-Mcgrath D.E."/>
            <person name="Sieber C.M."/>
            <person name="Emerson J.B."/>
            <person name="Anantharaman K."/>
            <person name="Thomas B.C."/>
            <person name="Malmstrom R."/>
            <person name="Stieglmeier M."/>
            <person name="Klingl A."/>
            <person name="Woyke T."/>
            <person name="Ryan C.M."/>
            <person name="Banfield J.F."/>
        </authorList>
    </citation>
    <scope>NUCLEOTIDE SEQUENCE [LARGE SCALE GENOMIC DNA]</scope>
    <source>
        <strain evidence="4">CG10_big_fil_rev_8_21_14_0_10_32_10</strain>
    </source>
</reference>
<keyword evidence="2" id="KW-0812">Transmembrane</keyword>
<organism evidence="4 5">
    <name type="scientific">candidate division WWE3 bacterium CG10_big_fil_rev_8_21_14_0_10_32_10</name>
    <dbReference type="NCBI Taxonomy" id="1975090"/>
    <lineage>
        <taxon>Bacteria</taxon>
        <taxon>Katanobacteria</taxon>
    </lineage>
</organism>
<gene>
    <name evidence="4" type="ORF">COV24_00300</name>
</gene>